<dbReference type="InterPro" id="IPR041679">
    <property type="entry name" value="DNA2/NAM7-like_C"/>
</dbReference>
<dbReference type="OrthoDB" id="6513042at2759"/>
<protein>
    <recommendedName>
        <fullName evidence="1">DNA2/NAM7 helicase-like C-terminal domain-containing protein</fullName>
    </recommendedName>
</protein>
<dbReference type="Pfam" id="PF13087">
    <property type="entry name" value="AAA_12"/>
    <property type="match status" value="1"/>
</dbReference>
<evidence type="ECO:0000313" key="3">
    <source>
        <dbReference type="Proteomes" id="UP000008370"/>
    </source>
</evidence>
<dbReference type="InParanoid" id="K5V6E6"/>
<dbReference type="AlphaFoldDB" id="K5V6E6"/>
<accession>K5V6E6</accession>
<name>K5V6E6_PHACS</name>
<gene>
    <name evidence="2" type="ORF">PHACADRAFT_89886</name>
</gene>
<evidence type="ECO:0000313" key="2">
    <source>
        <dbReference type="EMBL" id="EKM58276.1"/>
    </source>
</evidence>
<dbReference type="Gene3D" id="3.40.50.300">
    <property type="entry name" value="P-loop containing nucleotide triphosphate hydrolases"/>
    <property type="match status" value="1"/>
</dbReference>
<feature type="non-terminal residue" evidence="2">
    <location>
        <position position="1"/>
    </location>
</feature>
<organism evidence="2 3">
    <name type="scientific">Phanerochaete carnosa (strain HHB-10118-sp)</name>
    <name type="common">White-rot fungus</name>
    <name type="synonym">Peniophora carnosa</name>
    <dbReference type="NCBI Taxonomy" id="650164"/>
    <lineage>
        <taxon>Eukaryota</taxon>
        <taxon>Fungi</taxon>
        <taxon>Dikarya</taxon>
        <taxon>Basidiomycota</taxon>
        <taxon>Agaricomycotina</taxon>
        <taxon>Agaricomycetes</taxon>
        <taxon>Polyporales</taxon>
        <taxon>Phanerochaetaceae</taxon>
        <taxon>Phanerochaete</taxon>
    </lineage>
</organism>
<dbReference type="GeneID" id="18920663"/>
<proteinExistence type="predicted"/>
<dbReference type="PANTHER" id="PTHR10887:SF495">
    <property type="entry name" value="HELICASE SENATAXIN ISOFORM X1-RELATED"/>
    <property type="match status" value="1"/>
</dbReference>
<dbReference type="RefSeq" id="XP_007393598.1">
    <property type="nucleotide sequence ID" value="XM_007393536.1"/>
</dbReference>
<feature type="domain" description="DNA2/NAM7 helicase-like C-terminal" evidence="1">
    <location>
        <begin position="125"/>
        <end position="273"/>
    </location>
</feature>
<dbReference type="CDD" id="cd18808">
    <property type="entry name" value="SF1_C_Upf1"/>
    <property type="match status" value="1"/>
</dbReference>
<dbReference type="InterPro" id="IPR047187">
    <property type="entry name" value="SF1_C_Upf1"/>
</dbReference>
<sequence>WLVAQSNVAVKNIAEKLVNTGFEPWKLLVSKDFHFDWHEHLYHAVSPQIIRSDEFRYAPRELDGCKVILCTLSMLSHPKIHLFTAKVPVKTIVVDEASQIAMSDYIPPLNSFPSLHKLCFIGDDKQYRMPVSIGKFISEAVYDGQLQSHHKITTPACFFVDIPESAEKRNGTSWENIGECKAVCKIAAKLQEEEEEFRIITPYDAQRSTLENDLRAAGLSWHNKCFNVDSFQGNEDDNIIISLVRSKDLGFLKDLRRTNVMLSRCKKAMFICSSWDFLIGGKGAQSLVGKMAAACGDDAWISMQDIEEGNF</sequence>
<dbReference type="SUPFAM" id="SSF52540">
    <property type="entry name" value="P-loop containing nucleoside triphosphate hydrolases"/>
    <property type="match status" value="1"/>
</dbReference>
<reference evidence="2 3" key="1">
    <citation type="journal article" date="2012" name="BMC Genomics">
        <title>Comparative genomics of the white-rot fungi, Phanerochaete carnosa and P. chrysosporium, to elucidate the genetic basis of the distinct wood types they colonize.</title>
        <authorList>
            <person name="Suzuki H."/>
            <person name="MacDonald J."/>
            <person name="Syed K."/>
            <person name="Salamov A."/>
            <person name="Hori C."/>
            <person name="Aerts A."/>
            <person name="Henrissat B."/>
            <person name="Wiebenga A."/>
            <person name="vanKuyk P.A."/>
            <person name="Barry K."/>
            <person name="Lindquist E."/>
            <person name="LaButti K."/>
            <person name="Lapidus A."/>
            <person name="Lucas S."/>
            <person name="Coutinho P."/>
            <person name="Gong Y."/>
            <person name="Samejima M."/>
            <person name="Mahadevan R."/>
            <person name="Abou-Zaid M."/>
            <person name="de Vries R.P."/>
            <person name="Igarashi K."/>
            <person name="Yadav J.S."/>
            <person name="Grigoriev I.V."/>
            <person name="Master E.R."/>
        </authorList>
    </citation>
    <scope>NUCLEOTIDE SEQUENCE [LARGE SCALE GENOMIC DNA]</scope>
    <source>
        <strain evidence="2 3">HHB-10118-sp</strain>
    </source>
</reference>
<dbReference type="STRING" id="650164.K5V6E6"/>
<dbReference type="PANTHER" id="PTHR10887">
    <property type="entry name" value="DNA2/NAM7 HELICASE FAMILY"/>
    <property type="match status" value="1"/>
</dbReference>
<dbReference type="Proteomes" id="UP000008370">
    <property type="component" value="Unassembled WGS sequence"/>
</dbReference>
<dbReference type="KEGG" id="pco:PHACADRAFT_89886"/>
<dbReference type="InterPro" id="IPR045055">
    <property type="entry name" value="DNA2/NAM7-like"/>
</dbReference>
<dbReference type="EMBL" id="JH930470">
    <property type="protein sequence ID" value="EKM58276.1"/>
    <property type="molecule type" value="Genomic_DNA"/>
</dbReference>
<keyword evidence="3" id="KW-1185">Reference proteome</keyword>
<dbReference type="HOGENOM" id="CLU_074986_0_0_1"/>
<dbReference type="InterPro" id="IPR027417">
    <property type="entry name" value="P-loop_NTPase"/>
</dbReference>
<evidence type="ECO:0000259" key="1">
    <source>
        <dbReference type="Pfam" id="PF13087"/>
    </source>
</evidence>